<organism evidence="5 6">
    <name type="scientific">Okeania hirsuta</name>
    <dbReference type="NCBI Taxonomy" id="1458930"/>
    <lineage>
        <taxon>Bacteria</taxon>
        <taxon>Bacillati</taxon>
        <taxon>Cyanobacteriota</taxon>
        <taxon>Cyanophyceae</taxon>
        <taxon>Oscillatoriophycideae</taxon>
        <taxon>Oscillatoriales</taxon>
        <taxon>Microcoleaceae</taxon>
        <taxon>Okeania</taxon>
    </lineage>
</organism>
<dbReference type="Pfam" id="PF21391">
    <property type="entry name" value="tyr_de_CO2_C"/>
    <property type="match status" value="1"/>
</dbReference>
<evidence type="ECO:0000313" key="5">
    <source>
        <dbReference type="EMBL" id="RQH50907.1"/>
    </source>
</evidence>
<proteinExistence type="predicted"/>
<evidence type="ECO:0000313" key="6">
    <source>
        <dbReference type="Proteomes" id="UP000269154"/>
    </source>
</evidence>
<dbReference type="Gene3D" id="3.40.640.10">
    <property type="entry name" value="Type I PLP-dependent aspartate aminotransferase-like (Major domain)"/>
    <property type="match status" value="1"/>
</dbReference>
<dbReference type="SUPFAM" id="SSF53383">
    <property type="entry name" value="PLP-dependent transferases"/>
    <property type="match status" value="1"/>
</dbReference>
<dbReference type="PANTHER" id="PTHR42735">
    <property type="match status" value="1"/>
</dbReference>
<dbReference type="PANTHER" id="PTHR42735:SF4">
    <property type="entry name" value="PYRIDOXAL PHOSPHATE-DEPENDENT DECARBOXYLASE FAMILY PROTEIN"/>
    <property type="match status" value="1"/>
</dbReference>
<keyword evidence="6" id="KW-1185">Reference proteome</keyword>
<reference evidence="5 6" key="1">
    <citation type="journal article" date="2018" name="ACS Chem. Biol.">
        <title>Ketoreductase domain dysfunction expands chemodiversity: malyngamide biosynthesis in the cyanobacterium Okeania hirsuta.</title>
        <authorList>
            <person name="Moss N.A."/>
            <person name="Leao T."/>
            <person name="Rankin M."/>
            <person name="McCullough T.M."/>
            <person name="Qu P."/>
            <person name="Korobeynikov A."/>
            <person name="Smith J.L."/>
            <person name="Gerwick L."/>
            <person name="Gerwick W.H."/>
        </authorList>
    </citation>
    <scope>NUCLEOTIDE SEQUENCE [LARGE SCALE GENOMIC DNA]</scope>
    <source>
        <strain evidence="5 6">PAB10Feb10-1</strain>
    </source>
</reference>
<feature type="domain" description="L-tyrosine decarboxylase C-terminal" evidence="4">
    <location>
        <begin position="272"/>
        <end position="380"/>
    </location>
</feature>
<comment type="caution">
    <text evidence="5">The sequence shown here is derived from an EMBL/GenBank/DDBJ whole genome shotgun (WGS) entry which is preliminary data.</text>
</comment>
<dbReference type="InterPro" id="IPR050477">
    <property type="entry name" value="GrpII_AminoAcid_Decarb"/>
</dbReference>
<comment type="cofactor">
    <cofactor evidence="1">
        <name>pyridoxal 5'-phosphate</name>
        <dbReference type="ChEBI" id="CHEBI:597326"/>
    </cofactor>
</comment>
<dbReference type="AlphaFoldDB" id="A0A3N6Q017"/>
<sequence length="384" mass="42438">MELLLCLNLSDFFYLFSDNSISETLGDGKQHPIIAVVAVFGSTEEGTVDELVKILDLRNNYRKDNDVDFVVHADCAWGGYFASLIGVDETNVPRAVSDYVMAQYGQLGKTDTITIDPHKTGYLPYPAGALCYRNMTMRTLIAFGAPYINNAPGETDPKLSLGDYGIEGSKPGAAAAGVYLSHAAIPLTPHGYGKLMTLTAYNCKIFHWKLVEMSDQDPDFTVEPTPHWSDSTLSKEEAVKSFLSKLSGKTPQSILNDAMGTDLATLREEGSDLNILTYAFNYKLNPGGPVETNLDKLNAFNEMIYDRISLKADDRDIYNYKILVSSTSFYSDTYGEVFFNDYLGRLTETDPNLPDPTSSTGTGDKIVVMRSVIMDPWITERCGR</sequence>
<dbReference type="RefSeq" id="WP_124154351.1">
    <property type="nucleotide sequence ID" value="NZ_CAWOLW010000124.1"/>
</dbReference>
<protein>
    <recommendedName>
        <fullName evidence="4">L-tyrosine decarboxylase C-terminal domain-containing protein</fullName>
    </recommendedName>
</protein>
<evidence type="ECO:0000256" key="1">
    <source>
        <dbReference type="ARBA" id="ARBA00001933"/>
    </source>
</evidence>
<dbReference type="GO" id="GO:0016831">
    <property type="term" value="F:carboxy-lyase activity"/>
    <property type="evidence" value="ECO:0007669"/>
    <property type="project" value="UniProtKB-ARBA"/>
</dbReference>
<dbReference type="InterPro" id="IPR049373">
    <property type="entry name" value="TyrDC_C"/>
</dbReference>
<keyword evidence="3" id="KW-0456">Lyase</keyword>
<dbReference type="EMBL" id="RCBY01000021">
    <property type="protein sequence ID" value="RQH50907.1"/>
    <property type="molecule type" value="Genomic_DNA"/>
</dbReference>
<keyword evidence="2" id="KW-0663">Pyridoxal phosphate</keyword>
<evidence type="ECO:0000259" key="4">
    <source>
        <dbReference type="Pfam" id="PF21391"/>
    </source>
</evidence>
<dbReference type="Proteomes" id="UP000269154">
    <property type="component" value="Unassembled WGS sequence"/>
</dbReference>
<evidence type="ECO:0000256" key="2">
    <source>
        <dbReference type="ARBA" id="ARBA00022898"/>
    </source>
</evidence>
<gene>
    <name evidence="5" type="ORF">D5R40_05955</name>
</gene>
<accession>A0A3N6Q017</accession>
<evidence type="ECO:0000256" key="3">
    <source>
        <dbReference type="ARBA" id="ARBA00023239"/>
    </source>
</evidence>
<dbReference type="InterPro" id="IPR015424">
    <property type="entry name" value="PyrdxlP-dep_Trfase"/>
</dbReference>
<dbReference type="OrthoDB" id="9803665at2"/>
<dbReference type="InterPro" id="IPR015421">
    <property type="entry name" value="PyrdxlP-dep_Trfase_major"/>
</dbReference>
<name>A0A3N6Q017_9CYAN</name>